<organism evidence="8 9">
    <name type="scientific">Occallatibacter riparius</name>
    <dbReference type="NCBI Taxonomy" id="1002689"/>
    <lineage>
        <taxon>Bacteria</taxon>
        <taxon>Pseudomonadati</taxon>
        <taxon>Acidobacteriota</taxon>
        <taxon>Terriglobia</taxon>
        <taxon>Terriglobales</taxon>
        <taxon>Acidobacteriaceae</taxon>
        <taxon>Occallatibacter</taxon>
    </lineage>
</organism>
<evidence type="ECO:0000256" key="1">
    <source>
        <dbReference type="ARBA" id="ARBA00022603"/>
    </source>
</evidence>
<evidence type="ECO:0000256" key="3">
    <source>
        <dbReference type="ARBA" id="ARBA00022691"/>
    </source>
</evidence>
<dbReference type="InterPro" id="IPR019874">
    <property type="entry name" value="RF_methyltr_PrmC"/>
</dbReference>
<dbReference type="Pfam" id="PF17827">
    <property type="entry name" value="PrmC_N"/>
    <property type="match status" value="1"/>
</dbReference>
<feature type="domain" description="Release factor glutamine methyltransferase N-terminal" evidence="7">
    <location>
        <begin position="5"/>
        <end position="76"/>
    </location>
</feature>
<dbReference type="InterPro" id="IPR007848">
    <property type="entry name" value="Small_mtfrase_dom"/>
</dbReference>
<comment type="function">
    <text evidence="5">Methylates the class 1 translation termination release factors RF1/PrfA and RF2/PrfB on the glutamine residue of the universally conserved GGQ motif.</text>
</comment>
<dbReference type="GO" id="GO:0003676">
    <property type="term" value="F:nucleic acid binding"/>
    <property type="evidence" value="ECO:0007669"/>
    <property type="project" value="InterPro"/>
</dbReference>
<dbReference type="Gene3D" id="1.10.8.10">
    <property type="entry name" value="DNA helicase RuvA subunit, C-terminal domain"/>
    <property type="match status" value="1"/>
</dbReference>
<dbReference type="EMBL" id="CP093313">
    <property type="protein sequence ID" value="UWZ85703.1"/>
    <property type="molecule type" value="Genomic_DNA"/>
</dbReference>
<dbReference type="AlphaFoldDB" id="A0A9J7BSW7"/>
<evidence type="ECO:0000256" key="4">
    <source>
        <dbReference type="ARBA" id="ARBA00048391"/>
    </source>
</evidence>
<dbReference type="SUPFAM" id="SSF53335">
    <property type="entry name" value="S-adenosyl-L-methionine-dependent methyltransferases"/>
    <property type="match status" value="1"/>
</dbReference>
<dbReference type="KEGG" id="orp:MOP44_07090"/>
<feature type="binding site" evidence="5">
    <location>
        <begin position="188"/>
        <end position="191"/>
    </location>
    <ligand>
        <name>substrate</name>
    </ligand>
</feature>
<comment type="similarity">
    <text evidence="5">Belongs to the protein N5-glutamine methyltransferase family. PrmC subfamily.</text>
</comment>
<dbReference type="RefSeq" id="WP_260795294.1">
    <property type="nucleotide sequence ID" value="NZ_CP093313.1"/>
</dbReference>
<keyword evidence="2 5" id="KW-0808">Transferase</keyword>
<evidence type="ECO:0000256" key="2">
    <source>
        <dbReference type="ARBA" id="ARBA00022679"/>
    </source>
</evidence>
<keyword evidence="9" id="KW-1185">Reference proteome</keyword>
<dbReference type="NCBIfam" id="TIGR00536">
    <property type="entry name" value="hemK_fam"/>
    <property type="match status" value="1"/>
</dbReference>
<evidence type="ECO:0000313" key="9">
    <source>
        <dbReference type="Proteomes" id="UP001059380"/>
    </source>
</evidence>
<feature type="binding site" evidence="5">
    <location>
        <position position="188"/>
    </location>
    <ligand>
        <name>S-adenosyl-L-methionine</name>
        <dbReference type="ChEBI" id="CHEBI:59789"/>
    </ligand>
</feature>
<evidence type="ECO:0000259" key="6">
    <source>
        <dbReference type="Pfam" id="PF05175"/>
    </source>
</evidence>
<evidence type="ECO:0000313" key="8">
    <source>
        <dbReference type="EMBL" id="UWZ85703.1"/>
    </source>
</evidence>
<dbReference type="NCBIfam" id="TIGR03534">
    <property type="entry name" value="RF_mod_PrmC"/>
    <property type="match status" value="1"/>
</dbReference>
<dbReference type="InterPro" id="IPR040758">
    <property type="entry name" value="PrmC_N"/>
</dbReference>
<dbReference type="InterPro" id="IPR050320">
    <property type="entry name" value="N5-glutamine_MTase"/>
</dbReference>
<reference evidence="8" key="1">
    <citation type="submission" date="2021-04" db="EMBL/GenBank/DDBJ databases">
        <title>Phylogenetic analysis of Acidobacteriaceae.</title>
        <authorList>
            <person name="Qiu L."/>
            <person name="Zhang Q."/>
        </authorList>
    </citation>
    <scope>NUCLEOTIDE SEQUENCE</scope>
    <source>
        <strain evidence="8">DSM 25168</strain>
    </source>
</reference>
<dbReference type="GO" id="GO:0102559">
    <property type="term" value="F:peptide chain release factor N(5)-glutamine methyltransferase activity"/>
    <property type="evidence" value="ECO:0007669"/>
    <property type="project" value="UniProtKB-EC"/>
</dbReference>
<dbReference type="GO" id="GO:0032259">
    <property type="term" value="P:methylation"/>
    <property type="evidence" value="ECO:0007669"/>
    <property type="project" value="UniProtKB-KW"/>
</dbReference>
<accession>A0A9J7BSW7</accession>
<dbReference type="HAMAP" id="MF_02126">
    <property type="entry name" value="RF_methyltr_PrmC"/>
    <property type="match status" value="1"/>
</dbReference>
<feature type="domain" description="Methyltransferase small" evidence="6">
    <location>
        <begin position="114"/>
        <end position="194"/>
    </location>
</feature>
<dbReference type="InterPro" id="IPR004556">
    <property type="entry name" value="HemK-like"/>
</dbReference>
<dbReference type="FunFam" id="3.40.50.150:FF:000053">
    <property type="entry name" value="Release factor glutamine methyltransferase"/>
    <property type="match status" value="1"/>
</dbReference>
<evidence type="ECO:0000256" key="5">
    <source>
        <dbReference type="HAMAP-Rule" id="MF_02126"/>
    </source>
</evidence>
<dbReference type="PANTHER" id="PTHR18895:SF74">
    <property type="entry name" value="MTRF1L RELEASE FACTOR GLUTAMINE METHYLTRANSFERASE"/>
    <property type="match status" value="1"/>
</dbReference>
<dbReference type="InterPro" id="IPR002052">
    <property type="entry name" value="DNA_methylase_N6_adenine_CS"/>
</dbReference>
<dbReference type="PROSITE" id="PS00092">
    <property type="entry name" value="N6_MTASE"/>
    <property type="match status" value="1"/>
</dbReference>
<dbReference type="Pfam" id="PF05175">
    <property type="entry name" value="MTS"/>
    <property type="match status" value="1"/>
</dbReference>
<dbReference type="EC" id="2.1.1.297" evidence="5"/>
<dbReference type="CDD" id="cd02440">
    <property type="entry name" value="AdoMet_MTases"/>
    <property type="match status" value="1"/>
</dbReference>
<sequence>MTLDEWLRQGTAQLAAGPHPERARRDAEALLLHHISRNRAWMLAHGNEEFGSCSALGYAALLDRRQRGEPIQYIIGETEFYGLSFKVTPAVLIPRPETEHSVEKIIELCRAIENPRIVDVGTGSGAIAVTLAHTLQQAQVTATDFSAEALVIAKQNAEKNNASDRVRFLEGDLLAPVRGEHFEIVVSNPPYISTDDRGTLDVEVRNHEPHTALFAGPDGLAIYRRLIPQALQVLVPGGHIVLEIGYDQRDAVHDLLAASGYTNVEFVPDLQGIARVAVGQHP</sequence>
<dbReference type="InterPro" id="IPR029063">
    <property type="entry name" value="SAM-dependent_MTases_sf"/>
</dbReference>
<feature type="binding site" evidence="5">
    <location>
        <begin position="121"/>
        <end position="125"/>
    </location>
    <ligand>
        <name>S-adenosyl-L-methionine</name>
        <dbReference type="ChEBI" id="CHEBI:59789"/>
    </ligand>
</feature>
<feature type="binding site" evidence="5">
    <location>
        <position position="144"/>
    </location>
    <ligand>
        <name>S-adenosyl-L-methionine</name>
        <dbReference type="ChEBI" id="CHEBI:59789"/>
    </ligand>
</feature>
<comment type="catalytic activity">
    <reaction evidence="4 5">
        <text>L-glutaminyl-[peptide chain release factor] + S-adenosyl-L-methionine = N(5)-methyl-L-glutaminyl-[peptide chain release factor] + S-adenosyl-L-homocysteine + H(+)</text>
        <dbReference type="Rhea" id="RHEA:42896"/>
        <dbReference type="Rhea" id="RHEA-COMP:10271"/>
        <dbReference type="Rhea" id="RHEA-COMP:10272"/>
        <dbReference type="ChEBI" id="CHEBI:15378"/>
        <dbReference type="ChEBI" id="CHEBI:30011"/>
        <dbReference type="ChEBI" id="CHEBI:57856"/>
        <dbReference type="ChEBI" id="CHEBI:59789"/>
        <dbReference type="ChEBI" id="CHEBI:61891"/>
        <dbReference type="EC" id="2.1.1.297"/>
    </reaction>
</comment>
<dbReference type="PANTHER" id="PTHR18895">
    <property type="entry name" value="HEMK METHYLTRANSFERASE"/>
    <property type="match status" value="1"/>
</dbReference>
<gene>
    <name evidence="5 8" type="primary">prmC</name>
    <name evidence="8" type="ORF">MOP44_07090</name>
</gene>
<dbReference type="Proteomes" id="UP001059380">
    <property type="component" value="Chromosome"/>
</dbReference>
<comment type="caution">
    <text evidence="5">Lacks conserved residue(s) required for the propagation of feature annotation.</text>
</comment>
<keyword evidence="1 5" id="KW-0489">Methyltransferase</keyword>
<name>A0A9J7BSW7_9BACT</name>
<evidence type="ECO:0000259" key="7">
    <source>
        <dbReference type="Pfam" id="PF17827"/>
    </source>
</evidence>
<protein>
    <recommendedName>
        <fullName evidence="5">Release factor glutamine methyltransferase</fullName>
        <shortName evidence="5">RF MTase</shortName>
        <ecNumber evidence="5">2.1.1.297</ecNumber>
    </recommendedName>
    <alternativeName>
        <fullName evidence="5">N5-glutamine methyltransferase PrmC</fullName>
    </alternativeName>
    <alternativeName>
        <fullName evidence="5">Protein-(glutamine-N5) MTase PrmC</fullName>
    </alternativeName>
    <alternativeName>
        <fullName evidence="5">Protein-glutamine N-methyltransferase PrmC</fullName>
    </alternativeName>
</protein>
<dbReference type="Gene3D" id="3.40.50.150">
    <property type="entry name" value="Vaccinia Virus protein VP39"/>
    <property type="match status" value="1"/>
</dbReference>
<proteinExistence type="inferred from homology"/>
<keyword evidence="3 5" id="KW-0949">S-adenosyl-L-methionine</keyword>